<dbReference type="CDD" id="cd01362">
    <property type="entry name" value="Fumarase_classII"/>
    <property type="match status" value="1"/>
</dbReference>
<evidence type="ECO:0000259" key="6">
    <source>
        <dbReference type="Pfam" id="PF00206"/>
    </source>
</evidence>
<feature type="domain" description="Fumarate lyase N-terminal" evidence="6">
    <location>
        <begin position="11"/>
        <end position="334"/>
    </location>
</feature>
<dbReference type="Pfam" id="PF10415">
    <property type="entry name" value="FumaraseC_C"/>
    <property type="match status" value="1"/>
</dbReference>
<dbReference type="InterPro" id="IPR022761">
    <property type="entry name" value="Fumarate_lyase_N"/>
</dbReference>
<comment type="miscellaneous">
    <text evidence="4">There are 2 substrate-binding sites: the catalytic A site, and the non-catalytic B site that may play a role in the transfer of substrate or product between the active site and the solvent. Alternatively, the B site may bind allosteric effectors.</text>
</comment>
<dbReference type="InterPro" id="IPR000362">
    <property type="entry name" value="Fumarate_lyase_fam"/>
</dbReference>
<comment type="function">
    <text evidence="4">Involved in the TCA cycle. Catalyzes the stereospecific interconversion of fumarate to L-malate.</text>
</comment>
<accession>A0A3E2TG20</accession>
<organism evidence="8 9">
    <name type="scientific">Anaerococcus nagyae</name>
    <dbReference type="NCBI Taxonomy" id="1755241"/>
    <lineage>
        <taxon>Bacteria</taxon>
        <taxon>Bacillati</taxon>
        <taxon>Bacillota</taxon>
        <taxon>Tissierellia</taxon>
        <taxon>Tissierellales</taxon>
        <taxon>Peptoniphilaceae</taxon>
        <taxon>Anaerococcus</taxon>
    </lineage>
</organism>
<dbReference type="FunFam" id="1.10.275.10:FF:000001">
    <property type="entry name" value="Fumarate hydratase, mitochondrial"/>
    <property type="match status" value="1"/>
</dbReference>
<feature type="binding site" evidence="4">
    <location>
        <position position="312"/>
    </location>
    <ligand>
        <name>substrate</name>
    </ligand>
</feature>
<dbReference type="PROSITE" id="PS00163">
    <property type="entry name" value="FUMARATE_LYASES"/>
    <property type="match status" value="1"/>
</dbReference>
<name>A0A3E2TG20_9FIRM</name>
<dbReference type="SUPFAM" id="SSF48557">
    <property type="entry name" value="L-aspartase-like"/>
    <property type="match status" value="1"/>
</dbReference>
<dbReference type="PRINTS" id="PR00145">
    <property type="entry name" value="ARGSUCLYASE"/>
</dbReference>
<dbReference type="EC" id="4.2.1.2" evidence="4"/>
<dbReference type="InterPro" id="IPR020557">
    <property type="entry name" value="Fumarate_lyase_CS"/>
</dbReference>
<evidence type="ECO:0000313" key="9">
    <source>
        <dbReference type="Proteomes" id="UP000261011"/>
    </source>
</evidence>
<dbReference type="Proteomes" id="UP000261011">
    <property type="component" value="Unassembled WGS sequence"/>
</dbReference>
<reference evidence="8 9" key="1">
    <citation type="submission" date="2018-08" db="EMBL/GenBank/DDBJ databases">
        <title>A genome reference for cultivated species of the human gut microbiota.</title>
        <authorList>
            <person name="Zou Y."/>
            <person name="Xue W."/>
            <person name="Luo G."/>
        </authorList>
    </citation>
    <scope>NUCLEOTIDE SEQUENCE [LARGE SCALE GENOMIC DNA]</scope>
    <source>
        <strain evidence="8 9">OF01-3</strain>
    </source>
</reference>
<evidence type="ECO:0000313" key="8">
    <source>
        <dbReference type="EMBL" id="RGB74934.1"/>
    </source>
</evidence>
<dbReference type="PRINTS" id="PR00149">
    <property type="entry name" value="FUMRATELYASE"/>
</dbReference>
<feature type="binding site" evidence="4">
    <location>
        <position position="180"/>
    </location>
    <ligand>
        <name>substrate</name>
    </ligand>
</feature>
<comment type="subunit">
    <text evidence="4">Homotetramer.</text>
</comment>
<dbReference type="InterPro" id="IPR024083">
    <property type="entry name" value="Fumarase/histidase_N"/>
</dbReference>
<evidence type="ECO:0000256" key="4">
    <source>
        <dbReference type="HAMAP-Rule" id="MF_00743"/>
    </source>
</evidence>
<dbReference type="HAMAP" id="MF_00743">
    <property type="entry name" value="FumaraseC"/>
    <property type="match status" value="1"/>
</dbReference>
<dbReference type="Gene3D" id="1.20.200.10">
    <property type="entry name" value="Fumarase/aspartase (Central domain)"/>
    <property type="match status" value="1"/>
</dbReference>
<dbReference type="InterPro" id="IPR005677">
    <property type="entry name" value="Fum_hydII"/>
</dbReference>
<feature type="binding site" description="in site B" evidence="4">
    <location>
        <begin position="123"/>
        <end position="126"/>
    </location>
    <ligand>
        <name>substrate</name>
    </ligand>
</feature>
<comment type="subcellular location">
    <subcellularLocation>
        <location evidence="4">Cytoplasm</location>
    </subcellularLocation>
</comment>
<dbReference type="GO" id="GO:0006108">
    <property type="term" value="P:malate metabolic process"/>
    <property type="evidence" value="ECO:0007669"/>
    <property type="project" value="TreeGrafter"/>
</dbReference>
<feature type="binding site" evidence="4">
    <location>
        <begin position="97"/>
        <end position="99"/>
    </location>
    <ligand>
        <name>substrate</name>
    </ligand>
</feature>
<dbReference type="GO" id="GO:0006099">
    <property type="term" value="P:tricarboxylic acid cycle"/>
    <property type="evidence" value="ECO:0007669"/>
    <property type="project" value="UniProtKB-UniRule"/>
</dbReference>
<dbReference type="Gene3D" id="1.10.275.10">
    <property type="entry name" value="Fumarase/aspartase (N-terminal domain)"/>
    <property type="match status" value="1"/>
</dbReference>
<evidence type="ECO:0000256" key="2">
    <source>
        <dbReference type="ARBA" id="ARBA00009084"/>
    </source>
</evidence>
<dbReference type="GO" id="GO:0006106">
    <property type="term" value="P:fumarate metabolic process"/>
    <property type="evidence" value="ECO:0007669"/>
    <property type="project" value="InterPro"/>
</dbReference>
<dbReference type="PANTHER" id="PTHR11444">
    <property type="entry name" value="ASPARTATEAMMONIA/ARGININOSUCCINATE/ADENYLOSUCCINATE LYASE"/>
    <property type="match status" value="1"/>
</dbReference>
<dbReference type="UniPathway" id="UPA00223">
    <property type="reaction ID" value="UER01007"/>
</dbReference>
<feature type="active site" description="Proton donor/acceptor" evidence="4">
    <location>
        <position position="181"/>
    </location>
</feature>
<dbReference type="FunFam" id="1.20.200.10:FF:000001">
    <property type="entry name" value="Fumarate hydratase, mitochondrial"/>
    <property type="match status" value="1"/>
</dbReference>
<feature type="coiled-coil region" evidence="5">
    <location>
        <begin position="148"/>
        <end position="185"/>
    </location>
</feature>
<evidence type="ECO:0000256" key="1">
    <source>
        <dbReference type="ARBA" id="ARBA00001494"/>
    </source>
</evidence>
<dbReference type="AlphaFoldDB" id="A0A3E2TG20"/>
<keyword evidence="4" id="KW-0816">Tricarboxylic acid cycle</keyword>
<feature type="domain" description="Fumarase C C-terminal" evidence="7">
    <location>
        <begin position="401"/>
        <end position="453"/>
    </location>
</feature>
<keyword evidence="4" id="KW-0963">Cytoplasm</keyword>
<dbReference type="InterPro" id="IPR008948">
    <property type="entry name" value="L-Aspartase-like"/>
</dbReference>
<evidence type="ECO:0000256" key="3">
    <source>
        <dbReference type="ARBA" id="ARBA00023239"/>
    </source>
</evidence>
<keyword evidence="5" id="KW-0175">Coiled coil</keyword>
<comment type="catalytic activity">
    <reaction evidence="4">
        <text>(S)-malate = fumarate + H2O</text>
        <dbReference type="Rhea" id="RHEA:12460"/>
        <dbReference type="ChEBI" id="CHEBI:15377"/>
        <dbReference type="ChEBI" id="CHEBI:15589"/>
        <dbReference type="ChEBI" id="CHEBI:29806"/>
        <dbReference type="EC" id="4.2.1.2"/>
    </reaction>
</comment>
<dbReference type="OrthoDB" id="9802809at2"/>
<dbReference type="EMBL" id="QVEU01000008">
    <property type="protein sequence ID" value="RGB74934.1"/>
    <property type="molecule type" value="Genomic_DNA"/>
</dbReference>
<dbReference type="Pfam" id="PF00206">
    <property type="entry name" value="Lyase_1"/>
    <property type="match status" value="1"/>
</dbReference>
<dbReference type="PANTHER" id="PTHR11444:SF1">
    <property type="entry name" value="FUMARATE HYDRATASE, MITOCHONDRIAL"/>
    <property type="match status" value="1"/>
</dbReference>
<sequence>MKKRIEEDTIGKIEVAEDALWGAQTQRSFENFPQGVETMPLSLLKAIVYIKKACAEINFSEDRLSEEKRDLIVYAANQIIFGHYDDQFPLTIWQTGSGTQTNMNVNEVIAHIANKKNGKSIIHPNDDVNMSQSSNDVFPTAMHISSFLNLKENLYKEIEATIEILEKLEKENETIKTGRTHLQDATPLKLSQEISGWKVMVKRDYETIKVVSENLKRLAIGGTAVGTGINASSDFGKKVAKELSKQLDCEFESDNNKFYELASKSALVNSHGSLKALASDLYKIANDIRFLSSGPRCGIGELIIPANEPGSSIMPGKVNPTQVESMTMVTIQVMANDFAITMANSQGQLQLNAYMPLIIYNMDQSINLLAKSLKCFRENLLVGLKANKLKIKENLDNSLMLVTSLSPYIGYDKASKIAKYAYDNNLTLREANKDLGYLSDEDFDKYVRAEDMV</sequence>
<protein>
    <recommendedName>
        <fullName evidence="4">Fumarate hydratase class II</fullName>
        <shortName evidence="4">Fumarase C</shortName>
        <ecNumber evidence="4">4.2.1.2</ecNumber>
    </recommendedName>
    <alternativeName>
        <fullName evidence="4">Aerobic fumarase</fullName>
    </alternativeName>
    <alternativeName>
        <fullName evidence="4">Iron-independent fumarase</fullName>
    </alternativeName>
</protein>
<keyword evidence="9" id="KW-1185">Reference proteome</keyword>
<dbReference type="GO" id="GO:0005737">
    <property type="term" value="C:cytoplasm"/>
    <property type="evidence" value="ECO:0007669"/>
    <property type="project" value="UniProtKB-SubCell"/>
</dbReference>
<feature type="binding site" evidence="4">
    <location>
        <begin position="133"/>
        <end position="135"/>
    </location>
    <ligand>
        <name>substrate</name>
    </ligand>
</feature>
<dbReference type="Gene3D" id="1.10.40.30">
    <property type="entry name" value="Fumarase/aspartase (C-terminal domain)"/>
    <property type="match status" value="1"/>
</dbReference>
<feature type="active site" evidence="4">
    <location>
        <position position="311"/>
    </location>
</feature>
<comment type="caution">
    <text evidence="8">The sequence shown here is derived from an EMBL/GenBank/DDBJ whole genome shotgun (WGS) entry which is preliminary data.</text>
</comment>
<dbReference type="FunFam" id="1.10.40.30:FF:000002">
    <property type="entry name" value="Fumarate hydratase class II"/>
    <property type="match status" value="1"/>
</dbReference>
<evidence type="ECO:0000259" key="7">
    <source>
        <dbReference type="Pfam" id="PF10415"/>
    </source>
</evidence>
<comment type="catalytic activity">
    <reaction evidence="1">
        <text>L-aspartate = fumarate + NH4(+)</text>
        <dbReference type="Rhea" id="RHEA:16601"/>
        <dbReference type="ChEBI" id="CHEBI:28938"/>
        <dbReference type="ChEBI" id="CHEBI:29806"/>
        <dbReference type="ChEBI" id="CHEBI:29991"/>
        <dbReference type="EC" id="4.3.1.1"/>
    </reaction>
</comment>
<proteinExistence type="inferred from homology"/>
<dbReference type="RefSeq" id="WP_117522188.1">
    <property type="nucleotide sequence ID" value="NZ_AP031484.1"/>
</dbReference>
<feature type="site" description="Important for catalytic activity" evidence="4">
    <location>
        <position position="324"/>
    </location>
</feature>
<gene>
    <name evidence="4" type="primary">fumC</name>
    <name evidence="8" type="ORF">DXA39_07970</name>
</gene>
<dbReference type="GO" id="GO:0004333">
    <property type="term" value="F:fumarate hydratase activity"/>
    <property type="evidence" value="ECO:0007669"/>
    <property type="project" value="UniProtKB-UniRule"/>
</dbReference>
<dbReference type="GO" id="GO:0008797">
    <property type="term" value="F:aspartate ammonia-lyase activity"/>
    <property type="evidence" value="ECO:0007669"/>
    <property type="project" value="UniProtKB-EC"/>
</dbReference>
<comment type="pathway">
    <text evidence="4">Carbohydrate metabolism; tricarboxylic acid cycle; (S)-malate from fumarate: step 1/1.</text>
</comment>
<comment type="similarity">
    <text evidence="2 4">Belongs to the class-II fumarase/aspartase family. Fumarase subfamily.</text>
</comment>
<keyword evidence="3 4" id="KW-0456">Lyase</keyword>
<feature type="binding site" evidence="4">
    <location>
        <begin position="317"/>
        <end position="319"/>
    </location>
    <ligand>
        <name>substrate</name>
    </ligand>
</feature>
<evidence type="ECO:0000256" key="5">
    <source>
        <dbReference type="SAM" id="Coils"/>
    </source>
</evidence>
<dbReference type="InterPro" id="IPR018951">
    <property type="entry name" value="Fumarase_C_C"/>
</dbReference>